<reference evidence="5" key="1">
    <citation type="submission" date="2022-04" db="EMBL/GenBank/DDBJ databases">
        <authorList>
            <person name="Xu L."/>
            <person name="Lv Z."/>
        </authorList>
    </citation>
    <scope>NUCLEOTIDE SEQUENCE</scope>
    <source>
        <strain evidence="5">LV_2022a</strain>
    </source>
</reference>
<dbReference type="SUPFAM" id="SSF52540">
    <property type="entry name" value="P-loop containing nucleoside triphosphate hydrolases"/>
    <property type="match status" value="1"/>
</dbReference>
<keyword evidence="6" id="KW-1185">Reference proteome</keyword>
<dbReference type="CDD" id="cd11861">
    <property type="entry name" value="SH3_DLG-like"/>
    <property type="match status" value="1"/>
</dbReference>
<feature type="domain" description="Guanylate kinase-like" evidence="4">
    <location>
        <begin position="359"/>
        <end position="533"/>
    </location>
</feature>
<protein>
    <recommendedName>
        <fullName evidence="4">Guanylate kinase-like domain-containing protein</fullName>
    </recommendedName>
</protein>
<evidence type="ECO:0000256" key="2">
    <source>
        <dbReference type="ARBA" id="ARBA00022443"/>
    </source>
</evidence>
<dbReference type="SMART" id="SM00072">
    <property type="entry name" value="GuKc"/>
    <property type="match status" value="1"/>
</dbReference>
<dbReference type="InterPro" id="IPR001452">
    <property type="entry name" value="SH3_domain"/>
</dbReference>
<dbReference type="PANTHER" id="PTHR23122">
    <property type="entry name" value="MEMBRANE-ASSOCIATED GUANYLATE KINASE MAGUK"/>
    <property type="match status" value="1"/>
</dbReference>
<dbReference type="InterPro" id="IPR020590">
    <property type="entry name" value="Guanylate_kinase_CS"/>
</dbReference>
<dbReference type="InterPro" id="IPR008145">
    <property type="entry name" value="GK/Ca_channel_bsu"/>
</dbReference>
<comment type="similarity">
    <text evidence="1">Belongs to the MAGUK family.</text>
</comment>
<dbReference type="FunFam" id="3.30.63.10:FF:000002">
    <property type="entry name" value="Guanylate kinase 1"/>
    <property type="match status" value="1"/>
</dbReference>
<sequence length="603" mass="67123">MDILCSSNSNSVPKHILAASGDIRLNGMSTTSQDNTSQNIMKQLNNSADSYTNNSLSTPYCGSQTELSSNVSSSTPPRLTTTTKKTMHVRALFDYDPNSDTGLPSRGLPFHHGDILHVVNASDREWWQAKQIFSASDFDNTSHVSPMHQSANNNNINSNSTQAPTTMSSSTGLGIIPSCQRIERRLRTRLKRVNFVGKVTVIGATPYPHTTINNNHITSITNSGIINHSPWGNDHNGSITNSKDNNNNNKMLIDANISSNSNDVLRSNSLDTHIRNSNVPLDMPIALSPNSSNVDTNKKKRSGSLTRNLLKCFSHRSIKNDSVGLVSVTRTGSLDAVNQNRYPIIRSYDLVVPITISIARPLIFFGPLKDRVIDELLLQDSKFSTCILHTSRPQRPNERNGVDYYFVSSKSIMEEDIKQGKYIEVDRFQDHYYATSLESVRSMLQSGRMCILDVGLDAAKYLEEIGLFPITILLKPKSVTHLRTLQRRLTEDQAQRSMEQIQSIEDENWRFLSAIITYESFDNVLVSVKKFVQLHSGPVIWVTSTLSNLPGVHQCLTNSSTPIISYHQQQQQSLINGITHDITSALQSSSIHSVNSTQLKHLS</sequence>
<evidence type="ECO:0000256" key="3">
    <source>
        <dbReference type="SAM" id="MobiDB-lite"/>
    </source>
</evidence>
<dbReference type="Gene3D" id="2.30.30.40">
    <property type="entry name" value="SH3 Domains"/>
    <property type="match status" value="1"/>
</dbReference>
<reference evidence="5" key="2">
    <citation type="journal article" date="2023" name="Infect Dis Poverty">
        <title>Chromosome-scale genome of the human blood fluke Schistosoma mekongi and its implications for public health.</title>
        <authorList>
            <person name="Zhou M."/>
            <person name="Xu L."/>
            <person name="Xu D."/>
            <person name="Chen W."/>
            <person name="Khan J."/>
            <person name="Hu Y."/>
            <person name="Huang H."/>
            <person name="Wei H."/>
            <person name="Zhang Y."/>
            <person name="Chusongsang P."/>
            <person name="Tanasarnprasert K."/>
            <person name="Hu X."/>
            <person name="Limpanont Y."/>
            <person name="Lv Z."/>
        </authorList>
    </citation>
    <scope>NUCLEOTIDE SEQUENCE</scope>
    <source>
        <strain evidence="5">LV_2022a</strain>
    </source>
</reference>
<dbReference type="InterPro" id="IPR008144">
    <property type="entry name" value="Guanylate_kin-like_dom"/>
</dbReference>
<evidence type="ECO:0000256" key="1">
    <source>
        <dbReference type="ARBA" id="ARBA00007014"/>
    </source>
</evidence>
<proteinExistence type="inferred from homology"/>
<comment type="caution">
    <text evidence="5">The sequence shown here is derived from an EMBL/GenBank/DDBJ whole genome shotgun (WGS) entry which is preliminary data.</text>
</comment>
<keyword evidence="2" id="KW-0728">SH3 domain</keyword>
<dbReference type="Gene3D" id="3.40.50.300">
    <property type="entry name" value="P-loop containing nucleotide triphosphate hydrolases"/>
    <property type="match status" value="1"/>
</dbReference>
<evidence type="ECO:0000313" key="6">
    <source>
        <dbReference type="Proteomes" id="UP001292079"/>
    </source>
</evidence>
<dbReference type="PROSITE" id="PS00856">
    <property type="entry name" value="GUANYLATE_KINASE_1"/>
    <property type="match status" value="1"/>
</dbReference>
<feature type="compositionally biased region" description="Polar residues" evidence="3">
    <location>
        <begin position="55"/>
        <end position="79"/>
    </location>
</feature>
<evidence type="ECO:0000259" key="4">
    <source>
        <dbReference type="PROSITE" id="PS50052"/>
    </source>
</evidence>
<dbReference type="Proteomes" id="UP001292079">
    <property type="component" value="Unassembled WGS sequence"/>
</dbReference>
<dbReference type="PROSITE" id="PS50052">
    <property type="entry name" value="GUANYLATE_KINASE_2"/>
    <property type="match status" value="1"/>
</dbReference>
<name>A0AAE1ZJW1_SCHME</name>
<gene>
    <name evidence="5" type="ORF">MN116_002075</name>
</gene>
<evidence type="ECO:0000313" key="5">
    <source>
        <dbReference type="EMBL" id="KAK4474973.1"/>
    </source>
</evidence>
<dbReference type="EMBL" id="JALJAT010000001">
    <property type="protein sequence ID" value="KAK4474973.1"/>
    <property type="molecule type" value="Genomic_DNA"/>
</dbReference>
<dbReference type="InterPro" id="IPR050716">
    <property type="entry name" value="MAGUK"/>
</dbReference>
<dbReference type="InterPro" id="IPR027417">
    <property type="entry name" value="P-loop_NTPase"/>
</dbReference>
<dbReference type="Pfam" id="PF00018">
    <property type="entry name" value="SH3_1"/>
    <property type="match status" value="1"/>
</dbReference>
<dbReference type="SUPFAM" id="SSF50044">
    <property type="entry name" value="SH3-domain"/>
    <property type="match status" value="1"/>
</dbReference>
<dbReference type="InterPro" id="IPR036028">
    <property type="entry name" value="SH3-like_dom_sf"/>
</dbReference>
<dbReference type="AlphaFoldDB" id="A0AAE1ZJW1"/>
<organism evidence="5 6">
    <name type="scientific">Schistosoma mekongi</name>
    <name type="common">Parasitic worm</name>
    <dbReference type="NCBI Taxonomy" id="38744"/>
    <lineage>
        <taxon>Eukaryota</taxon>
        <taxon>Metazoa</taxon>
        <taxon>Spiralia</taxon>
        <taxon>Lophotrochozoa</taxon>
        <taxon>Platyhelminthes</taxon>
        <taxon>Trematoda</taxon>
        <taxon>Digenea</taxon>
        <taxon>Strigeidida</taxon>
        <taxon>Schistosomatoidea</taxon>
        <taxon>Schistosomatidae</taxon>
        <taxon>Schistosoma</taxon>
    </lineage>
</organism>
<feature type="region of interest" description="Disordered" evidence="3">
    <location>
        <begin position="55"/>
        <end position="82"/>
    </location>
</feature>
<dbReference type="Pfam" id="PF00625">
    <property type="entry name" value="Guanylate_kin"/>
    <property type="match status" value="1"/>
</dbReference>
<accession>A0AAE1ZJW1</accession>